<dbReference type="AlphaFoldDB" id="A0A0K9H0B1"/>
<evidence type="ECO:0000313" key="3">
    <source>
        <dbReference type="Proteomes" id="UP000037146"/>
    </source>
</evidence>
<evidence type="ECO:0000256" key="1">
    <source>
        <dbReference type="SAM" id="Phobius"/>
    </source>
</evidence>
<gene>
    <name evidence="2" type="ORF">AC625_10355</name>
</gene>
<keyword evidence="3" id="KW-1185">Reference proteome</keyword>
<keyword evidence="1" id="KW-0472">Membrane</keyword>
<name>A0A0K9H0B1_9BACI</name>
<evidence type="ECO:0000313" key="2">
    <source>
        <dbReference type="EMBL" id="KMY52301.1"/>
    </source>
</evidence>
<feature type="transmembrane region" description="Helical" evidence="1">
    <location>
        <begin position="45"/>
        <end position="66"/>
    </location>
</feature>
<accession>A0A0K9H0B1</accession>
<comment type="caution">
    <text evidence="2">The sequence shown here is derived from an EMBL/GenBank/DDBJ whole genome shotgun (WGS) entry which is preliminary data.</text>
</comment>
<feature type="transmembrane region" description="Helical" evidence="1">
    <location>
        <begin position="7"/>
        <end position="25"/>
    </location>
</feature>
<keyword evidence="1" id="KW-1133">Transmembrane helix</keyword>
<feature type="transmembrane region" description="Helical" evidence="1">
    <location>
        <begin position="78"/>
        <end position="97"/>
    </location>
</feature>
<dbReference type="PATRIC" id="fig|1679170.3.peg.2311"/>
<keyword evidence="1" id="KW-0812">Transmembrane</keyword>
<organism evidence="2 3">
    <name type="scientific">Peribacillus loiseleuriae</name>
    <dbReference type="NCBI Taxonomy" id="1679170"/>
    <lineage>
        <taxon>Bacteria</taxon>
        <taxon>Bacillati</taxon>
        <taxon>Bacillota</taxon>
        <taxon>Bacilli</taxon>
        <taxon>Bacillales</taxon>
        <taxon>Bacillaceae</taxon>
        <taxon>Peribacillus</taxon>
    </lineage>
</organism>
<dbReference type="Proteomes" id="UP000037146">
    <property type="component" value="Unassembled WGS sequence"/>
</dbReference>
<dbReference type="EMBL" id="LFZW01000001">
    <property type="protein sequence ID" value="KMY52301.1"/>
    <property type="molecule type" value="Genomic_DNA"/>
</dbReference>
<proteinExistence type="predicted"/>
<reference evidence="3" key="1">
    <citation type="submission" date="2015-07" db="EMBL/GenBank/DDBJ databases">
        <title>Genome sequencing project for genomic taxonomy and phylogenomics of Bacillus-like bacteria.</title>
        <authorList>
            <person name="Liu B."/>
            <person name="Wang J."/>
            <person name="Zhu Y."/>
            <person name="Liu G."/>
            <person name="Chen Q."/>
            <person name="Chen Z."/>
            <person name="Lan J."/>
            <person name="Che J."/>
            <person name="Ge C."/>
            <person name="Shi H."/>
            <person name="Pan Z."/>
            <person name="Liu X."/>
        </authorList>
    </citation>
    <scope>NUCLEOTIDE SEQUENCE [LARGE SCALE GENOMIC DNA]</scope>
    <source>
        <strain evidence="3">FJAT-27997</strain>
    </source>
</reference>
<protein>
    <submittedName>
        <fullName evidence="2">Uncharacterized protein</fullName>
    </submittedName>
</protein>
<sequence length="219" mass="25162">MIKNKKFLYISIILYTLLLIINFPFPNEYPFGESIMSSLKIPIKLNNGILITGVITLFLLITSMTFLVKSLEKYHKRFILLAIIISNTLPPVIIEVYQKTLAHDIYAISYNSQSGRCEYDTKEDTILQGTCNLTFENRSNKDVEFSIEFYEKYDPEDSDGTVELMNYNVPYKIKVKAKKIKTITINSEVDVSKLKNYIYSGTANGVNIIIKSGNRQRKL</sequence>